<evidence type="ECO:0000256" key="7">
    <source>
        <dbReference type="SAM" id="SignalP"/>
    </source>
</evidence>
<dbReference type="PROSITE" id="PS00146">
    <property type="entry name" value="BETA_LACTAMASE_A"/>
    <property type="match status" value="1"/>
</dbReference>
<dbReference type="InterPro" id="IPR012338">
    <property type="entry name" value="Beta-lactam/transpept-like"/>
</dbReference>
<evidence type="ECO:0000313" key="10">
    <source>
        <dbReference type="Proteomes" id="UP001596004"/>
    </source>
</evidence>
<feature type="region of interest" description="Disordered" evidence="6">
    <location>
        <begin position="60"/>
        <end position="80"/>
    </location>
</feature>
<feature type="chain" id="PRO_5046910379" description="Beta-lactamase" evidence="7">
    <location>
        <begin position="37"/>
        <end position="346"/>
    </location>
</feature>
<dbReference type="NCBIfam" id="NF033103">
    <property type="entry name" value="bla_class_A"/>
    <property type="match status" value="1"/>
</dbReference>
<protein>
    <recommendedName>
        <fullName evidence="2 5">Beta-lactamase</fullName>
        <ecNumber evidence="2 5">3.5.2.6</ecNumber>
    </recommendedName>
</protein>
<evidence type="ECO:0000256" key="4">
    <source>
        <dbReference type="ARBA" id="ARBA00023251"/>
    </source>
</evidence>
<comment type="caution">
    <text evidence="9">The sequence shown here is derived from an EMBL/GenBank/DDBJ whole genome shotgun (WGS) entry which is preliminary data.</text>
</comment>
<organism evidence="9 10">
    <name type="scientific">Sphaerisporangium dianthi</name>
    <dbReference type="NCBI Taxonomy" id="1436120"/>
    <lineage>
        <taxon>Bacteria</taxon>
        <taxon>Bacillati</taxon>
        <taxon>Actinomycetota</taxon>
        <taxon>Actinomycetes</taxon>
        <taxon>Streptosporangiales</taxon>
        <taxon>Streptosporangiaceae</taxon>
        <taxon>Sphaerisporangium</taxon>
    </lineage>
</organism>
<dbReference type="InterPro" id="IPR045155">
    <property type="entry name" value="Beta-lactam_cat"/>
</dbReference>
<gene>
    <name evidence="9" type="primary">bla</name>
    <name evidence="9" type="ORF">ACFO60_01710</name>
</gene>
<dbReference type="PRINTS" id="PR00118">
    <property type="entry name" value="BLACTAMASEA"/>
</dbReference>
<evidence type="ECO:0000313" key="9">
    <source>
        <dbReference type="EMBL" id="MFC4529463.1"/>
    </source>
</evidence>
<evidence type="ECO:0000256" key="3">
    <source>
        <dbReference type="ARBA" id="ARBA00022801"/>
    </source>
</evidence>
<keyword evidence="10" id="KW-1185">Reference proteome</keyword>
<sequence length="346" mass="35702">MRHLRFRRSLVTAKAGVLAIAVLAGGGAYGAGPASAAETGGASTTGVASTASARAGAASAGTASGATATGEVRAPSPEAEARRRLRALEASFAGRIGAYAIDTATGETIGYRSGERFPLLSTFKAVACAAVLHKARTSDPGLMDRVIHWTKDEVVENSPVTEKHVEDGMTVAALCHAAITVSDNTAGNMVLKQIGGPRGLTRYFRTLKDPVSRLDRWETELNDWTLKEKRDTTTPAAMARDLSKVAAGTTLRAADRAQLNAWLRASETGNERIRAGLPQSWIVGDKTGTNATAGLANDVAVVVTSAGAAPVIVTVYTNGKAAGTPSGNKVIAETATILARGLGKLP</sequence>
<keyword evidence="4 5" id="KW-0046">Antibiotic resistance</keyword>
<dbReference type="Pfam" id="PF13354">
    <property type="entry name" value="Beta-lactamase2"/>
    <property type="match status" value="1"/>
</dbReference>
<reference evidence="10" key="1">
    <citation type="journal article" date="2019" name="Int. J. Syst. Evol. Microbiol.">
        <title>The Global Catalogue of Microorganisms (GCM) 10K type strain sequencing project: providing services to taxonomists for standard genome sequencing and annotation.</title>
        <authorList>
            <consortium name="The Broad Institute Genomics Platform"/>
            <consortium name="The Broad Institute Genome Sequencing Center for Infectious Disease"/>
            <person name="Wu L."/>
            <person name="Ma J."/>
        </authorList>
    </citation>
    <scope>NUCLEOTIDE SEQUENCE [LARGE SCALE GENOMIC DNA]</scope>
    <source>
        <strain evidence="10">CGMCC 4.7132</strain>
    </source>
</reference>
<keyword evidence="7" id="KW-0732">Signal</keyword>
<dbReference type="Proteomes" id="UP001596004">
    <property type="component" value="Unassembled WGS sequence"/>
</dbReference>
<dbReference type="Gene3D" id="3.40.710.10">
    <property type="entry name" value="DD-peptidase/beta-lactamase superfamily"/>
    <property type="match status" value="1"/>
</dbReference>
<evidence type="ECO:0000256" key="5">
    <source>
        <dbReference type="RuleBase" id="RU361140"/>
    </source>
</evidence>
<proteinExistence type="inferred from homology"/>
<feature type="domain" description="Beta-lactamase class A catalytic" evidence="8">
    <location>
        <begin position="97"/>
        <end position="317"/>
    </location>
</feature>
<accession>A0ABV9C9N9</accession>
<dbReference type="SUPFAM" id="SSF56601">
    <property type="entry name" value="beta-lactamase/transpeptidase-like"/>
    <property type="match status" value="1"/>
</dbReference>
<evidence type="ECO:0000256" key="6">
    <source>
        <dbReference type="SAM" id="MobiDB-lite"/>
    </source>
</evidence>
<comment type="catalytic activity">
    <reaction evidence="5">
        <text>a beta-lactam + H2O = a substituted beta-amino acid</text>
        <dbReference type="Rhea" id="RHEA:20401"/>
        <dbReference type="ChEBI" id="CHEBI:15377"/>
        <dbReference type="ChEBI" id="CHEBI:35627"/>
        <dbReference type="ChEBI" id="CHEBI:140347"/>
        <dbReference type="EC" id="3.5.2.6"/>
    </reaction>
</comment>
<dbReference type="EC" id="3.5.2.6" evidence="2 5"/>
<name>A0ABV9C9N9_9ACTN</name>
<dbReference type="PANTHER" id="PTHR35333">
    <property type="entry name" value="BETA-LACTAMASE"/>
    <property type="match status" value="1"/>
</dbReference>
<feature type="compositionally biased region" description="Low complexity" evidence="6">
    <location>
        <begin position="60"/>
        <end position="78"/>
    </location>
</feature>
<dbReference type="PANTHER" id="PTHR35333:SF3">
    <property type="entry name" value="BETA-LACTAMASE-TYPE TRANSPEPTIDASE FOLD CONTAINING PROTEIN"/>
    <property type="match status" value="1"/>
</dbReference>
<dbReference type="GO" id="GO:0008800">
    <property type="term" value="F:beta-lactamase activity"/>
    <property type="evidence" value="ECO:0007669"/>
    <property type="project" value="UniProtKB-EC"/>
</dbReference>
<keyword evidence="3 5" id="KW-0378">Hydrolase</keyword>
<dbReference type="InterPro" id="IPR000871">
    <property type="entry name" value="Beta-lactam_class-A"/>
</dbReference>
<evidence type="ECO:0000256" key="1">
    <source>
        <dbReference type="ARBA" id="ARBA00009009"/>
    </source>
</evidence>
<dbReference type="InterPro" id="IPR023650">
    <property type="entry name" value="Beta-lactam_class-A_AS"/>
</dbReference>
<dbReference type="EMBL" id="JBHSFP010000001">
    <property type="protein sequence ID" value="MFC4529463.1"/>
    <property type="molecule type" value="Genomic_DNA"/>
</dbReference>
<feature type="signal peptide" evidence="7">
    <location>
        <begin position="1"/>
        <end position="36"/>
    </location>
</feature>
<comment type="similarity">
    <text evidence="1 5">Belongs to the class-A beta-lactamase family.</text>
</comment>
<dbReference type="RefSeq" id="WP_380835981.1">
    <property type="nucleotide sequence ID" value="NZ_JBHSFP010000001.1"/>
</dbReference>
<evidence type="ECO:0000259" key="8">
    <source>
        <dbReference type="Pfam" id="PF13354"/>
    </source>
</evidence>
<evidence type="ECO:0000256" key="2">
    <source>
        <dbReference type="ARBA" id="ARBA00012865"/>
    </source>
</evidence>